<sequence length="1077" mass="118692">MPMQGILEKLRRDARENPNRAVYNFLDCETEPFGQNVVTMGQLHARATDIAADLKRKGAKRGDRAIILSMQDAGTVYAIFGCMLAGVVFTVIPPPIDAGKFARFVSVLKSCGPRFLISNEGMERSSDTKVTAPLLRKAFFQAVALRRVYTDRTERYEGPEIFCGYGADDLVYLQYTSGSTSEPKGVMVSYGNLTACIDQCRELFDFTVGNHNIASWVPFYHNIGLIAALFIPLIPDHGVSYLIPTLQFLAKPTVWLKVLSDFRVNITAAPNSAYDVCTRLIGEEDAKHYDLSHVTHLVNGSEFVNLRTVEKFCGLFHISRNAFAPGYGLSECVCIATLASGEFRSVEIDREGYAKGRFAPVPSDGKAIVGVGRVPSGMRIVAVRADGSPCGPDEIGEICLSGENVCGGYWKNPEETKRFETEIPGYPGRFYRTGDMGALYDGQLYLTGRIKEMIVVSGKNIYPSDITLLLHEQGLAPAVDVVGVFSVESEGGERPVLCVECGGETDFRSLAAEINRAVAGSFGFSFHDTVFVEAGSLPRTDNRKIKTHAIKEAYEAGGLKILYSTRRSGAEQEPPAPRPRAVSADASEEELRAVVRAAFSRAAPGVGFSDEDSFLEIGGDSLQMMELLCGLERDLGISIDLREMAAAPTVAGIAGYLRRVRTGEGPGEKPDLRKECVLDESIRPEAPYTTPPEECRSIFLTGSTGFLGAYLIRSILERRAGSDPVVYCHVRAKDPAAGLERIVANMKDFCCWKEDYRDHIVPVTGDLNLPNLGLDKFTYRRLADEIGLVIHNGALLNFVYPYRQMKRTNVTGTAECLRFACTGRPKYFHYISSYSVYDTPGQFGKTVAEDDPLLSPEGYFLGYSETKWVAEKLVGIARERGLRAAVYRPGDITGTLRDGVWKLEDMISRSIVGCIQMGAVPDIDVNLHLTPVDYVSDAVVAIAFQSGSDGRAYNIINQNLMPMNQVGRLMCRAGYRVETLPYDEWCVRLAACPSEENALRILSCLFTDRRAEGESLVERFGKRQPRFRTDNADRMLRGTGVSCPPVDAALLKSYLNYFRRCGYIGAPAVRALPVWKR</sequence>
<dbReference type="InterPro" id="IPR036291">
    <property type="entry name" value="NAD(P)-bd_dom_sf"/>
</dbReference>
<dbReference type="Pfam" id="PF07993">
    <property type="entry name" value="NAD_binding_4"/>
    <property type="match status" value="1"/>
</dbReference>
<protein>
    <submittedName>
        <fullName evidence="5">NAD-dependent epimerase/dehydratase family protein</fullName>
    </submittedName>
</protein>
<keyword evidence="3" id="KW-0812">Transmembrane</keyword>
<dbReference type="InterPro" id="IPR020806">
    <property type="entry name" value="PKS_PP-bd"/>
</dbReference>
<dbReference type="CDD" id="cd05235">
    <property type="entry name" value="SDR_e1"/>
    <property type="match status" value="1"/>
</dbReference>
<dbReference type="PROSITE" id="PS50075">
    <property type="entry name" value="CARRIER"/>
    <property type="match status" value="1"/>
</dbReference>
<dbReference type="Pfam" id="PF00501">
    <property type="entry name" value="AMP-binding"/>
    <property type="match status" value="1"/>
</dbReference>
<keyword evidence="6" id="KW-1185">Reference proteome</keyword>
<dbReference type="InterPro" id="IPR006162">
    <property type="entry name" value="Ppantetheine_attach_site"/>
</dbReference>
<evidence type="ECO:0000256" key="3">
    <source>
        <dbReference type="SAM" id="Phobius"/>
    </source>
</evidence>
<evidence type="ECO:0000313" key="6">
    <source>
        <dbReference type="Proteomes" id="UP000276301"/>
    </source>
</evidence>
<dbReference type="SUPFAM" id="SSF47336">
    <property type="entry name" value="ACP-like"/>
    <property type="match status" value="1"/>
</dbReference>
<keyword evidence="3" id="KW-1133">Transmembrane helix</keyword>
<dbReference type="PROSITE" id="PS00455">
    <property type="entry name" value="AMP_BINDING"/>
    <property type="match status" value="1"/>
</dbReference>
<dbReference type="PANTHER" id="PTHR44845:SF6">
    <property type="entry name" value="BETA-ALANINE-ACTIVATING ENZYME"/>
    <property type="match status" value="1"/>
</dbReference>
<dbReference type="Gene3D" id="1.10.1200.10">
    <property type="entry name" value="ACP-like"/>
    <property type="match status" value="1"/>
</dbReference>
<evidence type="ECO:0000259" key="4">
    <source>
        <dbReference type="PROSITE" id="PS50075"/>
    </source>
</evidence>
<dbReference type="InterPro" id="IPR010080">
    <property type="entry name" value="Thioester_reductase-like_dom"/>
</dbReference>
<dbReference type="Gene3D" id="3.30.300.30">
    <property type="match status" value="1"/>
</dbReference>
<dbReference type="InterPro" id="IPR036736">
    <property type="entry name" value="ACP-like_sf"/>
</dbReference>
<dbReference type="InterPro" id="IPR013120">
    <property type="entry name" value="FAR_NAD-bd"/>
</dbReference>
<dbReference type="AlphaFoldDB" id="A0A498CR02"/>
<keyword evidence="2" id="KW-0597">Phosphoprotein</keyword>
<dbReference type="SUPFAM" id="SSF56801">
    <property type="entry name" value="Acetyl-CoA synthetase-like"/>
    <property type="match status" value="1"/>
</dbReference>
<name>A0A498CR02_9FIRM</name>
<dbReference type="Gene3D" id="3.40.50.12780">
    <property type="entry name" value="N-terminal domain of ligase-like"/>
    <property type="match status" value="1"/>
</dbReference>
<dbReference type="InterPro" id="IPR009081">
    <property type="entry name" value="PP-bd_ACP"/>
</dbReference>
<evidence type="ECO:0000256" key="2">
    <source>
        <dbReference type="ARBA" id="ARBA00022553"/>
    </source>
</evidence>
<dbReference type="PROSITE" id="PS00012">
    <property type="entry name" value="PHOSPHOPANTETHEINE"/>
    <property type="match status" value="1"/>
</dbReference>
<dbReference type="PANTHER" id="PTHR44845">
    <property type="entry name" value="CARRIER DOMAIN-CONTAINING PROTEIN"/>
    <property type="match status" value="1"/>
</dbReference>
<dbReference type="NCBIfam" id="TIGR01746">
    <property type="entry name" value="Thioester-redct"/>
    <property type="match status" value="1"/>
</dbReference>
<dbReference type="InterPro" id="IPR020845">
    <property type="entry name" value="AMP-binding_CS"/>
</dbReference>
<dbReference type="EMBL" id="RCHT01000001">
    <property type="protein sequence ID" value="RLL14705.1"/>
    <property type="molecule type" value="Genomic_DNA"/>
</dbReference>
<organism evidence="5 6">
    <name type="scientific">Anaerotruncus massiliensis</name>
    <name type="common">ex Liu et al. 2021</name>
    <dbReference type="NCBI Taxonomy" id="2321404"/>
    <lineage>
        <taxon>Bacteria</taxon>
        <taxon>Bacillati</taxon>
        <taxon>Bacillota</taxon>
        <taxon>Clostridia</taxon>
        <taxon>Eubacteriales</taxon>
        <taxon>Oscillospiraceae</taxon>
        <taxon>Anaerotruncus</taxon>
    </lineage>
</organism>
<dbReference type="SUPFAM" id="SSF51735">
    <property type="entry name" value="NAD(P)-binding Rossmann-fold domains"/>
    <property type="match status" value="1"/>
</dbReference>
<dbReference type="Pfam" id="PF00550">
    <property type="entry name" value="PP-binding"/>
    <property type="match status" value="1"/>
</dbReference>
<dbReference type="InterPro" id="IPR042099">
    <property type="entry name" value="ANL_N_sf"/>
</dbReference>
<keyword evidence="3" id="KW-0472">Membrane</keyword>
<dbReference type="GO" id="GO:0031177">
    <property type="term" value="F:phosphopantetheine binding"/>
    <property type="evidence" value="ECO:0007669"/>
    <property type="project" value="InterPro"/>
</dbReference>
<accession>A0A498CR02</accession>
<dbReference type="InterPro" id="IPR045851">
    <property type="entry name" value="AMP-bd_C_sf"/>
</dbReference>
<reference evidence="5 6" key="1">
    <citation type="submission" date="2018-10" db="EMBL/GenBank/DDBJ databases">
        <title>Anaerotruncus faecis sp. nov., isolated from human feces.</title>
        <authorList>
            <person name="Wang Y.-J."/>
        </authorList>
    </citation>
    <scope>NUCLEOTIDE SEQUENCE [LARGE SCALE GENOMIC DNA]</scope>
    <source>
        <strain evidence="5 6">22A2-44</strain>
    </source>
</reference>
<feature type="domain" description="Carrier" evidence="4">
    <location>
        <begin position="586"/>
        <end position="661"/>
    </location>
</feature>
<feature type="transmembrane region" description="Helical" evidence="3">
    <location>
        <begin position="65"/>
        <end position="92"/>
    </location>
</feature>
<dbReference type="InterPro" id="IPR000873">
    <property type="entry name" value="AMP-dep_synth/lig_dom"/>
</dbReference>
<proteinExistence type="predicted"/>
<dbReference type="SMART" id="SM00823">
    <property type="entry name" value="PKS_PP"/>
    <property type="match status" value="1"/>
</dbReference>
<dbReference type="Proteomes" id="UP000276301">
    <property type="component" value="Unassembled WGS sequence"/>
</dbReference>
<dbReference type="Gene3D" id="3.40.50.720">
    <property type="entry name" value="NAD(P)-binding Rossmann-like Domain"/>
    <property type="match status" value="1"/>
</dbReference>
<gene>
    <name evidence="5" type="ORF">D4A47_01615</name>
</gene>
<comment type="caution">
    <text evidence="5">The sequence shown here is derived from an EMBL/GenBank/DDBJ whole genome shotgun (WGS) entry which is preliminary data.</text>
</comment>
<keyword evidence="1" id="KW-0596">Phosphopantetheine</keyword>
<evidence type="ECO:0000313" key="5">
    <source>
        <dbReference type="EMBL" id="RLL14705.1"/>
    </source>
</evidence>
<evidence type="ECO:0000256" key="1">
    <source>
        <dbReference type="ARBA" id="ARBA00022450"/>
    </source>
</evidence>